<dbReference type="RefSeq" id="WP_188660896.1">
    <property type="nucleotide sequence ID" value="NZ_BMKC01000001.1"/>
</dbReference>
<accession>A0ABQ1HBP4</accession>
<name>A0ABQ1HBP4_9GAMM</name>
<organism evidence="14 15">
    <name type="scientific">Arenimonas soli</name>
    <dbReference type="NCBI Taxonomy" id="2269504"/>
    <lineage>
        <taxon>Bacteria</taxon>
        <taxon>Pseudomonadati</taxon>
        <taxon>Pseudomonadota</taxon>
        <taxon>Gammaproteobacteria</taxon>
        <taxon>Lysobacterales</taxon>
        <taxon>Lysobacteraceae</taxon>
        <taxon>Arenimonas</taxon>
    </lineage>
</organism>
<evidence type="ECO:0000256" key="2">
    <source>
        <dbReference type="ARBA" id="ARBA00022448"/>
    </source>
</evidence>
<dbReference type="InterPro" id="IPR037066">
    <property type="entry name" value="Plug_dom_sf"/>
</dbReference>
<dbReference type="SUPFAM" id="SSF56935">
    <property type="entry name" value="Porins"/>
    <property type="match status" value="1"/>
</dbReference>
<evidence type="ECO:0000256" key="3">
    <source>
        <dbReference type="ARBA" id="ARBA00022452"/>
    </source>
</evidence>
<feature type="signal peptide" evidence="11">
    <location>
        <begin position="1"/>
        <end position="24"/>
    </location>
</feature>
<sequence length="699" mass="75166">MSRLPRFAPLALALAAALPALALAQDAAPDPEHAHEVAKTLDVVEVTASPLRQGIEDLARPVDVLTGQELDARKSGTLGETLERQAGVQSASFGVGVGRPVIRGLEGARVQVLANGGSALDVSTVSADHAIGIEPFLADQIEVLKGPASLLYGSGAIGGAVNVVDGRVPTAQVGRAMAGRAELRHSSVDDGTVGMARVDADAGALTLHADIFRRDSGDVRIPGYAFSPGLIAEEIEEGEDPDHFARGRLPNSALTTEGGALGGSWFGERAWFGVAASTYRSEYGIPPGAHAHEEEEHDEDHDEDHDEHDEEEEVVRLDLRQDRFEARGGVRDVGAFAELNWRVQRSLYEHTELEGDEVGTVFSNTGTEARFEAVQREINGWRGAFGLQMSHRDFEAIGEEAFVPPSITRDLGVFALQEKDFGQFKLELGARHERVSVSPQSGADADRNATSLALGGLWRFSEAAHLSLNLNRAERAPSAEELFSDGAHVATQSYELGDASLDAEVALGAELGLHLHHGRFDGKVAVYRTAFDDFIYLADTGLEQDGLPLRAWTQADATFSGWEAELDVELADNASGLWSLRLFADSVDARLDGGSRLPRIAPGRAGADLVWSRGGWRARLGAVRVQRQDEVAQFETATDGYTLVDAGVAYHWDTALAGWEAFVEGRNLGDREARAHTSYLKDFAPLPGRNVMAGIRVNF</sequence>
<dbReference type="PROSITE" id="PS52016">
    <property type="entry name" value="TONB_DEPENDENT_REC_3"/>
    <property type="match status" value="1"/>
</dbReference>
<evidence type="ECO:0000313" key="15">
    <source>
        <dbReference type="Proteomes" id="UP000623419"/>
    </source>
</evidence>
<evidence type="ECO:0000313" key="14">
    <source>
        <dbReference type="EMBL" id="GGA69792.1"/>
    </source>
</evidence>
<dbReference type="InterPro" id="IPR036942">
    <property type="entry name" value="Beta-barrel_TonB_sf"/>
</dbReference>
<evidence type="ECO:0000256" key="10">
    <source>
        <dbReference type="SAM" id="MobiDB-lite"/>
    </source>
</evidence>
<dbReference type="Gene3D" id="2.40.170.20">
    <property type="entry name" value="TonB-dependent receptor, beta-barrel domain"/>
    <property type="match status" value="1"/>
</dbReference>
<dbReference type="InterPro" id="IPR000531">
    <property type="entry name" value="Beta-barrel_TonB"/>
</dbReference>
<evidence type="ECO:0000256" key="8">
    <source>
        <dbReference type="PROSITE-ProRule" id="PRU01360"/>
    </source>
</evidence>
<keyword evidence="6 8" id="KW-0472">Membrane</keyword>
<evidence type="ECO:0000256" key="1">
    <source>
        <dbReference type="ARBA" id="ARBA00004571"/>
    </source>
</evidence>
<evidence type="ECO:0000256" key="9">
    <source>
        <dbReference type="RuleBase" id="RU003357"/>
    </source>
</evidence>
<evidence type="ECO:0000256" key="6">
    <source>
        <dbReference type="ARBA" id="ARBA00023136"/>
    </source>
</evidence>
<dbReference type="Gene3D" id="2.170.130.10">
    <property type="entry name" value="TonB-dependent receptor, plug domain"/>
    <property type="match status" value="1"/>
</dbReference>
<evidence type="ECO:0000256" key="11">
    <source>
        <dbReference type="SAM" id="SignalP"/>
    </source>
</evidence>
<keyword evidence="11" id="KW-0732">Signal</keyword>
<protein>
    <submittedName>
        <fullName evidence="14">Ligand-gated channel</fullName>
    </submittedName>
</protein>
<dbReference type="InterPro" id="IPR012910">
    <property type="entry name" value="Plug_dom"/>
</dbReference>
<evidence type="ECO:0000259" key="13">
    <source>
        <dbReference type="Pfam" id="PF07715"/>
    </source>
</evidence>
<dbReference type="PANTHER" id="PTHR30069:SF40">
    <property type="entry name" value="TONB-DEPENDENT RECEPTOR NMB0964-RELATED"/>
    <property type="match status" value="1"/>
</dbReference>
<dbReference type="EMBL" id="BMKC01000001">
    <property type="protein sequence ID" value="GGA69792.1"/>
    <property type="molecule type" value="Genomic_DNA"/>
</dbReference>
<gene>
    <name evidence="14" type="primary">phuR</name>
    <name evidence="14" type="ORF">GCM10011521_04960</name>
</gene>
<dbReference type="Pfam" id="PF00593">
    <property type="entry name" value="TonB_dep_Rec_b-barrel"/>
    <property type="match status" value="1"/>
</dbReference>
<proteinExistence type="inferred from homology"/>
<keyword evidence="4 8" id="KW-0812">Transmembrane</keyword>
<feature type="region of interest" description="Disordered" evidence="10">
    <location>
        <begin position="283"/>
        <end position="311"/>
    </location>
</feature>
<evidence type="ECO:0000256" key="4">
    <source>
        <dbReference type="ARBA" id="ARBA00022692"/>
    </source>
</evidence>
<dbReference type="InterPro" id="IPR039426">
    <property type="entry name" value="TonB-dep_rcpt-like"/>
</dbReference>
<keyword evidence="5 9" id="KW-0798">TonB box</keyword>
<feature type="compositionally biased region" description="Acidic residues" evidence="10">
    <location>
        <begin position="295"/>
        <end position="311"/>
    </location>
</feature>
<keyword evidence="2 8" id="KW-0813">Transport</keyword>
<keyword evidence="15" id="KW-1185">Reference proteome</keyword>
<dbReference type="Pfam" id="PF07715">
    <property type="entry name" value="Plug"/>
    <property type="match status" value="1"/>
</dbReference>
<keyword evidence="7 8" id="KW-0998">Cell outer membrane</keyword>
<evidence type="ECO:0000256" key="5">
    <source>
        <dbReference type="ARBA" id="ARBA00023077"/>
    </source>
</evidence>
<feature type="domain" description="TonB-dependent receptor plug" evidence="13">
    <location>
        <begin position="56"/>
        <end position="160"/>
    </location>
</feature>
<dbReference type="PANTHER" id="PTHR30069">
    <property type="entry name" value="TONB-DEPENDENT OUTER MEMBRANE RECEPTOR"/>
    <property type="match status" value="1"/>
</dbReference>
<comment type="subcellular location">
    <subcellularLocation>
        <location evidence="1 8">Cell outer membrane</location>
        <topology evidence="1 8">Multi-pass membrane protein</topology>
    </subcellularLocation>
</comment>
<reference evidence="15" key="1">
    <citation type="journal article" date="2019" name="Int. J. Syst. Evol. Microbiol.">
        <title>The Global Catalogue of Microorganisms (GCM) 10K type strain sequencing project: providing services to taxonomists for standard genome sequencing and annotation.</title>
        <authorList>
            <consortium name="The Broad Institute Genomics Platform"/>
            <consortium name="The Broad Institute Genome Sequencing Center for Infectious Disease"/>
            <person name="Wu L."/>
            <person name="Ma J."/>
        </authorList>
    </citation>
    <scope>NUCLEOTIDE SEQUENCE [LARGE SCALE GENOMIC DNA]</scope>
    <source>
        <strain evidence="15">CGMCC 1.15905</strain>
    </source>
</reference>
<dbReference type="Proteomes" id="UP000623419">
    <property type="component" value="Unassembled WGS sequence"/>
</dbReference>
<evidence type="ECO:0000259" key="12">
    <source>
        <dbReference type="Pfam" id="PF00593"/>
    </source>
</evidence>
<evidence type="ECO:0000256" key="7">
    <source>
        <dbReference type="ARBA" id="ARBA00023237"/>
    </source>
</evidence>
<feature type="chain" id="PRO_5045708964" evidence="11">
    <location>
        <begin position="25"/>
        <end position="699"/>
    </location>
</feature>
<comment type="similarity">
    <text evidence="8 9">Belongs to the TonB-dependent receptor family.</text>
</comment>
<comment type="caution">
    <text evidence="14">The sequence shown here is derived from an EMBL/GenBank/DDBJ whole genome shotgun (WGS) entry which is preliminary data.</text>
</comment>
<keyword evidence="3 8" id="KW-1134">Transmembrane beta strand</keyword>
<feature type="domain" description="TonB-dependent receptor-like beta-barrel" evidence="12">
    <location>
        <begin position="360"/>
        <end position="668"/>
    </location>
</feature>